<dbReference type="InterPro" id="IPR036412">
    <property type="entry name" value="HAD-like_sf"/>
</dbReference>
<dbReference type="InterPro" id="IPR023214">
    <property type="entry name" value="HAD_sf"/>
</dbReference>
<sequence length="295" mass="33598">MTKISEPVIHTFGGVEAAIASCSYRAYEFNDGQLGKKTREHLAGLIDRHEIEVLSFDVFDTLMIRSNSSEARRYFQLSDRISKTLASSGYAAVDTSDVFLARCEALLFGYRTSLEVERCIEGRIEEVISNQVKMLDLPSACDEIFLEEEIAFETESLTPNQALIDLAEDFAKRGGKVILVSDMYLSGQAIDQILRRRIRRDGFEYELFSSADTVRNKRSGTIFPWLESRLDVPSSHFLHIGDSYISDFRQPKSFGWHAFHTPISEADLSLRKEDLERFLSENIHKGLDLSFWARA</sequence>
<proteinExistence type="predicted"/>
<gene>
    <name evidence="1" type="ORF">JKG68_20405</name>
</gene>
<dbReference type="EMBL" id="JAEQMY010000038">
    <property type="protein sequence ID" value="MBL0406324.1"/>
    <property type="molecule type" value="Genomic_DNA"/>
</dbReference>
<dbReference type="Gene3D" id="1.10.150.400">
    <property type="match status" value="1"/>
</dbReference>
<dbReference type="SUPFAM" id="SSF56784">
    <property type="entry name" value="HAD-like"/>
    <property type="match status" value="1"/>
</dbReference>
<dbReference type="AlphaFoldDB" id="A0A936ZG35"/>
<keyword evidence="2" id="KW-1185">Reference proteome</keyword>
<comment type="caution">
    <text evidence="1">The sequence shown here is derived from an EMBL/GenBank/DDBJ whole genome shotgun (WGS) entry which is preliminary data.</text>
</comment>
<protein>
    <recommendedName>
        <fullName evidence="3">HAD family hydrolase</fullName>
    </recommendedName>
</protein>
<accession>A0A936ZG35</accession>
<evidence type="ECO:0000313" key="2">
    <source>
        <dbReference type="Proteomes" id="UP000605848"/>
    </source>
</evidence>
<organism evidence="1 2">
    <name type="scientific">Microvirga aerilata</name>
    <dbReference type="NCBI Taxonomy" id="670292"/>
    <lineage>
        <taxon>Bacteria</taxon>
        <taxon>Pseudomonadati</taxon>
        <taxon>Pseudomonadota</taxon>
        <taxon>Alphaproteobacteria</taxon>
        <taxon>Hyphomicrobiales</taxon>
        <taxon>Methylobacteriaceae</taxon>
        <taxon>Microvirga</taxon>
    </lineage>
</organism>
<evidence type="ECO:0000313" key="1">
    <source>
        <dbReference type="EMBL" id="MBL0406324.1"/>
    </source>
</evidence>
<reference evidence="1" key="1">
    <citation type="submission" date="2021-01" db="EMBL/GenBank/DDBJ databases">
        <title>Microvirga sp.</title>
        <authorList>
            <person name="Kim M.K."/>
        </authorList>
    </citation>
    <scope>NUCLEOTIDE SEQUENCE</scope>
    <source>
        <strain evidence="1">5420S-16</strain>
    </source>
</reference>
<dbReference type="RefSeq" id="WP_202063196.1">
    <property type="nucleotide sequence ID" value="NZ_JAEQMY010000038.1"/>
</dbReference>
<dbReference type="Proteomes" id="UP000605848">
    <property type="component" value="Unassembled WGS sequence"/>
</dbReference>
<evidence type="ECO:0008006" key="3">
    <source>
        <dbReference type="Google" id="ProtNLM"/>
    </source>
</evidence>
<name>A0A936ZG35_9HYPH</name>
<dbReference type="Gene3D" id="3.40.50.1000">
    <property type="entry name" value="HAD superfamily/HAD-like"/>
    <property type="match status" value="1"/>
</dbReference>